<keyword evidence="2" id="KW-1185">Reference proteome</keyword>
<accession>A0A1H3J1R2</accession>
<sequence length="948" mass="107212">MNEVTQKAIHLASEVYKAFMTEVVEAYVILQRVGRELDQKKQKDLNANRIVDTRFIHLMSISGKGGYSENPKLRKRYAESMNITLLDHLLSVVRGALTFAALDVLGSNPDSDRAKLHGQLRVLAAIAFMHDLDKVLQLQRDDALPLERVAERWTAYGLDRFISQDNSFTPDQVRYLIEQAETSQAHRSPPNVYPPRSIEQLMRYVALADKLDGLWLKEGVDAVLERLRIDSSLFTNIWRQWSRIDLFDPHHPFLIDELQRAISAQCRPVPPLIEVHQDGRLLMLIPAERSEEIKERAIKAICRFLSGKLFGMRINVSNRGIPEILDAAPDHDSLSEFIASTDLPDRELGRLFLVKASLANEAITRHLDTLIRDVGLAPRWQKAIGQTLTPYPLPSVLSEEAQSNLRKAGHLALLLNHKQVKELLDYEQRELCVVEAVGHDRPEWITALQDSASRRVFTSLWAMRMALKDAEIDTRIWGSEGLLRNWLEGVDGSRGLRDTIKGEGNRIVQTVAQHFTERLQANPTCRQQAGTNRCIFTDIPVSSKATFASADNLYEIKKSAFSGRDGRLESIESALGETHISPVSYAEHRLRAFVHTSVAAKSNGNGIPTLLSSPSTTGLFSALALNNERTFGTLSVYDLAREQPLKGVVYQGFEVYRHRYRVARFECISDRIEDQVDQLRLLLRAALRVGRPIHLFRGLPTSEKAFFAFDAMPRRLADLIGGSRLRIEQIPSALQRFETAQLILTTNGLGFEVFDRYTRPETRLGAICLSWALLHDATKEKKEGQSDRSVRFRREFEQLVQENEMSEIEAPLVTLGRAAARIQQRPRRDASANEELLTFNISLEAAISAWKLGQRDRDSLAMAIAGELDTNLVRKQKAAARTNRDDVSLTDECIAFAYRFVEDIWFGVLNGRPPSQASRRVLSSIYRMSFVTAPRPKSEAEYNASYTD</sequence>
<evidence type="ECO:0000313" key="1">
    <source>
        <dbReference type="EMBL" id="SDY33747.1"/>
    </source>
</evidence>
<evidence type="ECO:0000313" key="2">
    <source>
        <dbReference type="Proteomes" id="UP000198672"/>
    </source>
</evidence>
<proteinExistence type="predicted"/>
<dbReference type="STRING" id="61595.SAMN05421644_15112"/>
<protein>
    <submittedName>
        <fullName evidence="1">Uncharacterized protein</fullName>
    </submittedName>
</protein>
<gene>
    <name evidence="1" type="ORF">SAMN05421644_15112</name>
</gene>
<name>A0A1H3J1R2_ALLWA</name>
<dbReference type="RefSeq" id="WP_245709375.1">
    <property type="nucleotide sequence ID" value="NZ_FNOW01000051.1"/>
</dbReference>
<dbReference type="EMBL" id="FNOW01000051">
    <property type="protein sequence ID" value="SDY33747.1"/>
    <property type="molecule type" value="Genomic_DNA"/>
</dbReference>
<reference evidence="2" key="1">
    <citation type="submission" date="2016-10" db="EMBL/GenBank/DDBJ databases">
        <authorList>
            <person name="Varghese N."/>
            <person name="Submissions S."/>
        </authorList>
    </citation>
    <scope>NUCLEOTIDE SEQUENCE [LARGE SCALE GENOMIC DNA]</scope>
    <source>
        <strain evidence="2">DSM 173</strain>
    </source>
</reference>
<organism evidence="1 2">
    <name type="scientific">Allochromatium warmingii</name>
    <name type="common">Chromatium warmingii</name>
    <dbReference type="NCBI Taxonomy" id="61595"/>
    <lineage>
        <taxon>Bacteria</taxon>
        <taxon>Pseudomonadati</taxon>
        <taxon>Pseudomonadota</taxon>
        <taxon>Gammaproteobacteria</taxon>
        <taxon>Chromatiales</taxon>
        <taxon>Chromatiaceae</taxon>
        <taxon>Allochromatium</taxon>
    </lineage>
</organism>
<dbReference type="AlphaFoldDB" id="A0A1H3J1R2"/>
<dbReference type="Proteomes" id="UP000198672">
    <property type="component" value="Unassembled WGS sequence"/>
</dbReference>